<gene>
    <name evidence="10" type="ORF">ASEP1449_LOCUS12699</name>
</gene>
<sequence length="503" mass="51203">MGLIVQSSSFSFSTTVEIGLAHRRCGPSILPSRPFFIPHVSPIRTKRQNHYPTLLFATQDDDNSATDLFGFPADVARPLVVLLIAQFILFIGVGAVIPTIPLYGKAIGLSSAANGLVISAPAMAMLLGANPGGKFADVMRKPAMMYGMALICVSDIGTAMSQGVVSLVCCRLGLGAGRCLSEAGERGMLADLAGRAPELRGRSLAAQQAVLALGIAVGAPLGGVVVEQYGPRASFLCVSAAAIIALGIYSFLPETIQNNEVTQEQQGKDETVDFNSNKANEDSSSSDGDWGKLLRENSWRGLAICQCGASFGFAAKISSIPIIAAATLPGGAVGAGALVSAAGLSGLVGAPLGGWLTDRAGARLTAVASGFISATGLLLIPAALSSPFSNVFELPFYLGDSSEVSAQALGFTALVILWSIGASAQGPALTALAQELAPTGAEATAMALPRATGDGTYIVAPFLLGLIADSSLTVPGEECAAAGAATLLGILALALLGDREESH</sequence>
<dbReference type="InterPro" id="IPR050171">
    <property type="entry name" value="MFS_Transporters"/>
</dbReference>
<keyword evidence="6 8" id="KW-0472">Membrane</keyword>
<dbReference type="InterPro" id="IPR020846">
    <property type="entry name" value="MFS_dom"/>
</dbReference>
<evidence type="ECO:0000256" key="4">
    <source>
        <dbReference type="ARBA" id="ARBA00022692"/>
    </source>
</evidence>
<feature type="transmembrane region" description="Helical" evidence="8">
    <location>
        <begin position="209"/>
        <end position="226"/>
    </location>
</feature>
<evidence type="ECO:0000256" key="6">
    <source>
        <dbReference type="ARBA" id="ARBA00023136"/>
    </source>
</evidence>
<dbReference type="InterPro" id="IPR036259">
    <property type="entry name" value="MFS_trans_sf"/>
</dbReference>
<evidence type="ECO:0000256" key="7">
    <source>
        <dbReference type="SAM" id="MobiDB-lite"/>
    </source>
</evidence>
<evidence type="ECO:0000313" key="10">
    <source>
        <dbReference type="EMBL" id="CAD9820866.1"/>
    </source>
</evidence>
<feature type="transmembrane region" description="Helical" evidence="8">
    <location>
        <begin position="332"/>
        <end position="352"/>
    </location>
</feature>
<feature type="transmembrane region" description="Helical" evidence="8">
    <location>
        <begin position="106"/>
        <end position="129"/>
    </location>
</feature>
<reference evidence="10" key="1">
    <citation type="submission" date="2021-01" db="EMBL/GenBank/DDBJ databases">
        <authorList>
            <person name="Corre E."/>
            <person name="Pelletier E."/>
            <person name="Niang G."/>
            <person name="Scheremetjew M."/>
            <person name="Finn R."/>
            <person name="Kale V."/>
            <person name="Holt S."/>
            <person name="Cochrane G."/>
            <person name="Meng A."/>
            <person name="Brown T."/>
            <person name="Cohen L."/>
        </authorList>
    </citation>
    <scope>NUCLEOTIDE SEQUENCE</scope>
    <source>
        <strain evidence="10">CCMP2084</strain>
    </source>
</reference>
<evidence type="ECO:0000256" key="2">
    <source>
        <dbReference type="ARBA" id="ARBA00022448"/>
    </source>
</evidence>
<feature type="transmembrane region" description="Helical" evidence="8">
    <location>
        <begin position="302"/>
        <end position="326"/>
    </location>
</feature>
<keyword evidence="4 8" id="KW-0812">Transmembrane</keyword>
<dbReference type="SUPFAM" id="SSF103473">
    <property type="entry name" value="MFS general substrate transporter"/>
    <property type="match status" value="1"/>
</dbReference>
<dbReference type="GO" id="GO:0022857">
    <property type="term" value="F:transmembrane transporter activity"/>
    <property type="evidence" value="ECO:0007669"/>
    <property type="project" value="InterPro"/>
</dbReference>
<name>A0A7S2XQ78_9STRA</name>
<dbReference type="PANTHER" id="PTHR23517:SF13">
    <property type="entry name" value="MAJOR FACILITATOR SUPERFAMILY MFS_1"/>
    <property type="match status" value="1"/>
</dbReference>
<accession>A0A7S2XQ78</accession>
<feature type="transmembrane region" description="Helical" evidence="8">
    <location>
        <begin position="364"/>
        <end position="384"/>
    </location>
</feature>
<feature type="transmembrane region" description="Helical" evidence="8">
    <location>
        <begin position="404"/>
        <end position="424"/>
    </location>
</feature>
<evidence type="ECO:0000256" key="5">
    <source>
        <dbReference type="ARBA" id="ARBA00022989"/>
    </source>
</evidence>
<keyword evidence="2" id="KW-0813">Transport</keyword>
<comment type="subcellular location">
    <subcellularLocation>
        <location evidence="1">Cell membrane</location>
        <topology evidence="1">Multi-pass membrane protein</topology>
    </subcellularLocation>
</comment>
<dbReference type="PANTHER" id="PTHR23517">
    <property type="entry name" value="RESISTANCE PROTEIN MDTM, PUTATIVE-RELATED-RELATED"/>
    <property type="match status" value="1"/>
</dbReference>
<keyword evidence="3" id="KW-1003">Cell membrane</keyword>
<feature type="compositionally biased region" description="Polar residues" evidence="7">
    <location>
        <begin position="273"/>
        <end position="287"/>
    </location>
</feature>
<keyword evidence="5 8" id="KW-1133">Transmembrane helix</keyword>
<proteinExistence type="predicted"/>
<feature type="transmembrane region" description="Helical" evidence="8">
    <location>
        <begin position="79"/>
        <end position="100"/>
    </location>
</feature>
<evidence type="ECO:0000259" key="9">
    <source>
        <dbReference type="PROSITE" id="PS50850"/>
    </source>
</evidence>
<feature type="transmembrane region" description="Helical" evidence="8">
    <location>
        <begin position="232"/>
        <end position="252"/>
    </location>
</feature>
<organism evidence="10">
    <name type="scientific">Attheya septentrionalis</name>
    <dbReference type="NCBI Taxonomy" id="420275"/>
    <lineage>
        <taxon>Eukaryota</taxon>
        <taxon>Sar</taxon>
        <taxon>Stramenopiles</taxon>
        <taxon>Ochrophyta</taxon>
        <taxon>Bacillariophyta</taxon>
        <taxon>Coscinodiscophyceae</taxon>
        <taxon>Chaetocerotophycidae</taxon>
        <taxon>Chaetocerotales</taxon>
        <taxon>Attheyaceae</taxon>
        <taxon>Attheya</taxon>
    </lineage>
</organism>
<evidence type="ECO:0000256" key="3">
    <source>
        <dbReference type="ARBA" id="ARBA00022475"/>
    </source>
</evidence>
<dbReference type="InterPro" id="IPR011701">
    <property type="entry name" value="MFS"/>
</dbReference>
<feature type="region of interest" description="Disordered" evidence="7">
    <location>
        <begin position="261"/>
        <end position="290"/>
    </location>
</feature>
<evidence type="ECO:0000256" key="1">
    <source>
        <dbReference type="ARBA" id="ARBA00004651"/>
    </source>
</evidence>
<dbReference type="GO" id="GO:0005886">
    <property type="term" value="C:plasma membrane"/>
    <property type="evidence" value="ECO:0007669"/>
    <property type="project" value="UniProtKB-SubCell"/>
</dbReference>
<dbReference type="PROSITE" id="PS50850">
    <property type="entry name" value="MFS"/>
    <property type="match status" value="1"/>
</dbReference>
<evidence type="ECO:0000256" key="8">
    <source>
        <dbReference type="SAM" id="Phobius"/>
    </source>
</evidence>
<dbReference type="Gene3D" id="1.20.1250.20">
    <property type="entry name" value="MFS general substrate transporter like domains"/>
    <property type="match status" value="1"/>
</dbReference>
<dbReference type="EMBL" id="HBHQ01018922">
    <property type="protein sequence ID" value="CAD9820866.1"/>
    <property type="molecule type" value="Transcribed_RNA"/>
</dbReference>
<feature type="domain" description="Major facilitator superfamily (MFS) profile" evidence="9">
    <location>
        <begin position="78"/>
        <end position="501"/>
    </location>
</feature>
<dbReference type="Pfam" id="PF07690">
    <property type="entry name" value="MFS_1"/>
    <property type="match status" value="1"/>
</dbReference>
<protein>
    <recommendedName>
        <fullName evidence="9">Major facilitator superfamily (MFS) profile domain-containing protein</fullName>
    </recommendedName>
</protein>
<dbReference type="AlphaFoldDB" id="A0A7S2XQ78"/>